<gene>
    <name evidence="2" type="ORF">PILCRDRAFT_90998</name>
</gene>
<proteinExistence type="predicted"/>
<dbReference type="InParanoid" id="A0A0C3BK37"/>
<sequence>MASTEAPPPYFRTVYDETLHSISYLEPSIMSMANNPTLLGQLEHHSPTTDGSFSVCIAGGHGVFISQTLLASIPAEHCPDLNTTIANQTIATITNKPMKSIGTIFIPVILTDAQMGEKIRIVLYAIVVPNLFMGMFIGGSSKFLKSSLWGPEGIIYTFDFGQGGVRQVKGI</sequence>
<dbReference type="AlphaFoldDB" id="A0A0C3BK37"/>
<feature type="transmembrane region" description="Helical" evidence="1">
    <location>
        <begin position="121"/>
        <end position="139"/>
    </location>
</feature>
<dbReference type="HOGENOM" id="CLU_131067_0_0_1"/>
<accession>A0A0C3BK37</accession>
<evidence type="ECO:0000313" key="2">
    <source>
        <dbReference type="EMBL" id="KIM77697.1"/>
    </source>
</evidence>
<keyword evidence="1" id="KW-1133">Transmembrane helix</keyword>
<evidence type="ECO:0000313" key="3">
    <source>
        <dbReference type="Proteomes" id="UP000054166"/>
    </source>
</evidence>
<reference evidence="2 3" key="1">
    <citation type="submission" date="2014-04" db="EMBL/GenBank/DDBJ databases">
        <authorList>
            <consortium name="DOE Joint Genome Institute"/>
            <person name="Kuo A."/>
            <person name="Tarkka M."/>
            <person name="Buscot F."/>
            <person name="Kohler A."/>
            <person name="Nagy L.G."/>
            <person name="Floudas D."/>
            <person name="Copeland A."/>
            <person name="Barry K.W."/>
            <person name="Cichocki N."/>
            <person name="Veneault-Fourrey C."/>
            <person name="LaButti K."/>
            <person name="Lindquist E.A."/>
            <person name="Lipzen A."/>
            <person name="Lundell T."/>
            <person name="Morin E."/>
            <person name="Murat C."/>
            <person name="Sun H."/>
            <person name="Tunlid A."/>
            <person name="Henrissat B."/>
            <person name="Grigoriev I.V."/>
            <person name="Hibbett D.S."/>
            <person name="Martin F."/>
            <person name="Nordberg H.P."/>
            <person name="Cantor M.N."/>
            <person name="Hua S.X."/>
        </authorList>
    </citation>
    <scope>NUCLEOTIDE SEQUENCE [LARGE SCALE GENOMIC DNA]</scope>
    <source>
        <strain evidence="2 3">F 1598</strain>
    </source>
</reference>
<keyword evidence="1" id="KW-0812">Transmembrane</keyword>
<keyword evidence="3" id="KW-1185">Reference proteome</keyword>
<dbReference type="EMBL" id="KN833022">
    <property type="protein sequence ID" value="KIM77697.1"/>
    <property type="molecule type" value="Genomic_DNA"/>
</dbReference>
<keyword evidence="1" id="KW-0472">Membrane</keyword>
<evidence type="ECO:0000256" key="1">
    <source>
        <dbReference type="SAM" id="Phobius"/>
    </source>
</evidence>
<organism evidence="2 3">
    <name type="scientific">Piloderma croceum (strain F 1598)</name>
    <dbReference type="NCBI Taxonomy" id="765440"/>
    <lineage>
        <taxon>Eukaryota</taxon>
        <taxon>Fungi</taxon>
        <taxon>Dikarya</taxon>
        <taxon>Basidiomycota</taxon>
        <taxon>Agaricomycotina</taxon>
        <taxon>Agaricomycetes</taxon>
        <taxon>Agaricomycetidae</taxon>
        <taxon>Atheliales</taxon>
        <taxon>Atheliaceae</taxon>
        <taxon>Piloderma</taxon>
    </lineage>
</organism>
<name>A0A0C3BK37_PILCF</name>
<reference evidence="3" key="2">
    <citation type="submission" date="2015-01" db="EMBL/GenBank/DDBJ databases">
        <title>Evolutionary Origins and Diversification of the Mycorrhizal Mutualists.</title>
        <authorList>
            <consortium name="DOE Joint Genome Institute"/>
            <consortium name="Mycorrhizal Genomics Consortium"/>
            <person name="Kohler A."/>
            <person name="Kuo A."/>
            <person name="Nagy L.G."/>
            <person name="Floudas D."/>
            <person name="Copeland A."/>
            <person name="Barry K.W."/>
            <person name="Cichocki N."/>
            <person name="Veneault-Fourrey C."/>
            <person name="LaButti K."/>
            <person name="Lindquist E.A."/>
            <person name="Lipzen A."/>
            <person name="Lundell T."/>
            <person name="Morin E."/>
            <person name="Murat C."/>
            <person name="Riley R."/>
            <person name="Ohm R."/>
            <person name="Sun H."/>
            <person name="Tunlid A."/>
            <person name="Henrissat B."/>
            <person name="Grigoriev I.V."/>
            <person name="Hibbett D.S."/>
            <person name="Martin F."/>
        </authorList>
    </citation>
    <scope>NUCLEOTIDE SEQUENCE [LARGE SCALE GENOMIC DNA]</scope>
    <source>
        <strain evidence="3">F 1598</strain>
    </source>
</reference>
<protein>
    <submittedName>
        <fullName evidence="2">Uncharacterized protein</fullName>
    </submittedName>
</protein>
<dbReference type="Proteomes" id="UP000054166">
    <property type="component" value="Unassembled WGS sequence"/>
</dbReference>
<dbReference type="OrthoDB" id="5378863at2759"/>